<feature type="compositionally biased region" description="Low complexity" evidence="1">
    <location>
        <begin position="77"/>
        <end position="92"/>
    </location>
</feature>
<keyword evidence="4" id="KW-1185">Reference proteome</keyword>
<evidence type="ECO:0000313" key="4">
    <source>
        <dbReference type="Proteomes" id="UP001583177"/>
    </source>
</evidence>
<feature type="transmembrane region" description="Helical" evidence="2">
    <location>
        <begin position="736"/>
        <end position="754"/>
    </location>
</feature>
<organism evidence="3 4">
    <name type="scientific">Diaporthe australafricana</name>
    <dbReference type="NCBI Taxonomy" id="127596"/>
    <lineage>
        <taxon>Eukaryota</taxon>
        <taxon>Fungi</taxon>
        <taxon>Dikarya</taxon>
        <taxon>Ascomycota</taxon>
        <taxon>Pezizomycotina</taxon>
        <taxon>Sordariomycetes</taxon>
        <taxon>Sordariomycetidae</taxon>
        <taxon>Diaporthales</taxon>
        <taxon>Diaporthaceae</taxon>
        <taxon>Diaporthe</taxon>
    </lineage>
</organism>
<feature type="transmembrane region" description="Helical" evidence="2">
    <location>
        <begin position="376"/>
        <end position="394"/>
    </location>
</feature>
<feature type="transmembrane region" description="Helical" evidence="2">
    <location>
        <begin position="673"/>
        <end position="699"/>
    </location>
</feature>
<evidence type="ECO:0000256" key="2">
    <source>
        <dbReference type="SAM" id="Phobius"/>
    </source>
</evidence>
<feature type="transmembrane region" description="Helical" evidence="2">
    <location>
        <begin position="628"/>
        <end position="653"/>
    </location>
</feature>
<evidence type="ECO:0000256" key="1">
    <source>
        <dbReference type="SAM" id="MobiDB-lite"/>
    </source>
</evidence>
<dbReference type="PANTHER" id="PTHR37544:SF3">
    <property type="entry name" value="SPRAY"/>
    <property type="match status" value="1"/>
</dbReference>
<sequence>MMTTSGHLNLGTTTSTLPALTPLDSTKPSSPDGGNAGSGDENTVPLPTSSPTGTESQITLSVPVYFTSTGGYLEIGPTSSTYTSPSSTPTSPGAKADPASPPVGETLSLKVQTGGVTVIRQTETWPSSKTTFARTTTDSGGHIVVQTTTADIPGMTSVLETSVRLGPDETLVAIPEVIPTMRGGMTQTMQSTYVDSEGHTTTSSYMTVIGGQSGFVTRTYFLATSLPSGYTVITVPTIVSTMEGGTIEALETTFVDGQGHLTTSLYTRTLHGTPASRTVPIVIATPGPPGSFPGSFATVIPTTIGGTTEIIKTTSTDSQGRLTTSSYTTVRGGTPTSMTVWTSIATPTSTSPTISNGTQNTDGVSVVVYGLSLRDYVLGAFLPTILAAIVAYPFKLININARLMQPFHALSTAREGDGTRPESSIFLRFYSWTGALSLPRSIKFGQPIIVISDLLVFGAALLAPVAAETVSVRVPDGCSLGCFGSLGVTMATGRVLEALAATMMALLIALIVLLNVFRWETGVSHNPWSIAGMASLSLDPGIRDIIRKIPQGLRGCTKENMMIEALAGSKYVLDEFWVSSNPESVSSRGYGIVVRTDANDAKKLIKNDKFIPAKKDHSKVEKKRTQPFVLLTWWGRCILLFVFACVLILLTYYENTSLNSGFEQFMDSRGFGVRFFFTALGVILGSCMETFFRCVAIILPYQQLSKHALPAERSILLSPPTNAFYGAYSAFQQRSVFLWAVSSTTILAELLLPVTLSHVPFSHLDTYETQLVCTWLSVTIMALMIIVVLYSFLIQWPHMPVDPRTVAGAMFYVCDSWMLGTMEGISTVTKKQRDWSMRSQRLRYEFGLVEGASGEQRIGVDMCGEMGEKAVMIRDERRTAA</sequence>
<keyword evidence="2" id="KW-0472">Membrane</keyword>
<feature type="transmembrane region" description="Helical" evidence="2">
    <location>
        <begin position="498"/>
        <end position="517"/>
    </location>
</feature>
<accession>A0ABR3WEG0</accession>
<feature type="region of interest" description="Disordered" evidence="1">
    <location>
        <begin position="1"/>
        <end position="57"/>
    </location>
</feature>
<reference evidence="3 4" key="1">
    <citation type="journal article" date="2024" name="IMA Fungus">
        <title>IMA Genome - F19 : A genome assembly and annotation guide to empower mycologists, including annotated draft genome sequences of Ceratocystis pirilliformis, Diaporthe australafricana, Fusarium ophioides, Paecilomyces lecythidis, and Sporothrix stenoceras.</title>
        <authorList>
            <person name="Aylward J."/>
            <person name="Wilson A.M."/>
            <person name="Visagie C.M."/>
            <person name="Spraker J."/>
            <person name="Barnes I."/>
            <person name="Buitendag C."/>
            <person name="Ceriani C."/>
            <person name="Del Mar Angel L."/>
            <person name="du Plessis D."/>
            <person name="Fuchs T."/>
            <person name="Gasser K."/>
            <person name="Kramer D."/>
            <person name="Li W."/>
            <person name="Munsamy K."/>
            <person name="Piso A."/>
            <person name="Price J.L."/>
            <person name="Sonnekus B."/>
            <person name="Thomas C."/>
            <person name="van der Nest A."/>
            <person name="van Dijk A."/>
            <person name="van Heerden A."/>
            <person name="van Vuuren N."/>
            <person name="Yilmaz N."/>
            <person name="Duong T.A."/>
            <person name="van der Merwe N.A."/>
            <person name="Wingfield M.J."/>
            <person name="Wingfield B.D."/>
        </authorList>
    </citation>
    <scope>NUCLEOTIDE SEQUENCE [LARGE SCALE GENOMIC DNA]</scope>
    <source>
        <strain evidence="3 4">CMW 18300</strain>
    </source>
</reference>
<dbReference type="PANTHER" id="PTHR37544">
    <property type="entry name" value="SPRAY-RELATED"/>
    <property type="match status" value="1"/>
</dbReference>
<feature type="compositionally biased region" description="Low complexity" evidence="1">
    <location>
        <begin position="10"/>
        <end position="26"/>
    </location>
</feature>
<dbReference type="Proteomes" id="UP001583177">
    <property type="component" value="Unassembled WGS sequence"/>
</dbReference>
<proteinExistence type="predicted"/>
<keyword evidence="2" id="KW-0812">Transmembrane</keyword>
<keyword evidence="2" id="KW-1133">Transmembrane helix</keyword>
<evidence type="ECO:0000313" key="3">
    <source>
        <dbReference type="EMBL" id="KAL1859798.1"/>
    </source>
</evidence>
<gene>
    <name evidence="3" type="ORF">Daus18300_009388</name>
</gene>
<protein>
    <submittedName>
        <fullName evidence="3">Uncharacterized protein</fullName>
    </submittedName>
</protein>
<feature type="compositionally biased region" description="Polar residues" evidence="1">
    <location>
        <begin position="45"/>
        <end position="57"/>
    </location>
</feature>
<dbReference type="Pfam" id="PF11915">
    <property type="entry name" value="DUF3433"/>
    <property type="match status" value="2"/>
</dbReference>
<comment type="caution">
    <text evidence="3">The sequence shown here is derived from an EMBL/GenBank/DDBJ whole genome shotgun (WGS) entry which is preliminary data.</text>
</comment>
<feature type="transmembrane region" description="Helical" evidence="2">
    <location>
        <begin position="774"/>
        <end position="794"/>
    </location>
</feature>
<feature type="transmembrane region" description="Helical" evidence="2">
    <location>
        <begin position="448"/>
        <end position="467"/>
    </location>
</feature>
<name>A0ABR3WEG0_9PEZI</name>
<dbReference type="EMBL" id="JAWRVE010000095">
    <property type="protein sequence ID" value="KAL1859798.1"/>
    <property type="molecule type" value="Genomic_DNA"/>
</dbReference>
<dbReference type="InterPro" id="IPR021840">
    <property type="entry name" value="DUF3433"/>
</dbReference>
<feature type="region of interest" description="Disordered" evidence="1">
    <location>
        <begin position="76"/>
        <end position="105"/>
    </location>
</feature>